<dbReference type="InterPro" id="IPR006143">
    <property type="entry name" value="RND_pump_MFP"/>
</dbReference>
<proteinExistence type="inferred from homology"/>
<dbReference type="InterPro" id="IPR058627">
    <property type="entry name" value="MdtA-like_C"/>
</dbReference>
<dbReference type="PANTHER" id="PTHR30469:SF36">
    <property type="entry name" value="BLL3903 PROTEIN"/>
    <property type="match status" value="1"/>
</dbReference>
<dbReference type="GO" id="GO:0015562">
    <property type="term" value="F:efflux transmembrane transporter activity"/>
    <property type="evidence" value="ECO:0007669"/>
    <property type="project" value="TreeGrafter"/>
</dbReference>
<evidence type="ECO:0000256" key="1">
    <source>
        <dbReference type="ARBA" id="ARBA00004236"/>
    </source>
</evidence>
<keyword evidence="8" id="KW-1185">Reference proteome</keyword>
<dbReference type="PANTHER" id="PTHR30469">
    <property type="entry name" value="MULTIDRUG RESISTANCE PROTEIN MDTA"/>
    <property type="match status" value="1"/>
</dbReference>
<comment type="caution">
    <text evidence="7">The sequence shown here is derived from an EMBL/GenBank/DDBJ whole genome shotgun (WGS) entry which is preliminary data.</text>
</comment>
<feature type="compositionally biased region" description="Low complexity" evidence="3">
    <location>
        <begin position="318"/>
        <end position="339"/>
    </location>
</feature>
<dbReference type="InterPro" id="IPR058626">
    <property type="entry name" value="MdtA-like_b-barrel"/>
</dbReference>
<evidence type="ECO:0000256" key="3">
    <source>
        <dbReference type="SAM" id="MobiDB-lite"/>
    </source>
</evidence>
<dbReference type="Gene3D" id="2.40.30.170">
    <property type="match status" value="1"/>
</dbReference>
<evidence type="ECO:0000256" key="2">
    <source>
        <dbReference type="ARBA" id="ARBA00009477"/>
    </source>
</evidence>
<feature type="domain" description="Multidrug export protein EmrA/FarA alpha-helical hairpin" evidence="4">
    <location>
        <begin position="51"/>
        <end position="126"/>
    </location>
</feature>
<dbReference type="AlphaFoldDB" id="A0A7W6FWE9"/>
<gene>
    <name evidence="7" type="ORF">GGR05_004465</name>
</gene>
<evidence type="ECO:0000259" key="6">
    <source>
        <dbReference type="Pfam" id="PF25967"/>
    </source>
</evidence>
<dbReference type="InterPro" id="IPR058633">
    <property type="entry name" value="EmrA/FarA_HH"/>
</dbReference>
<feature type="domain" description="Multidrug resistance protein MdtA-like C-terminal permuted SH3" evidence="6">
    <location>
        <begin position="248"/>
        <end position="304"/>
    </location>
</feature>
<feature type="region of interest" description="Disordered" evidence="3">
    <location>
        <begin position="308"/>
        <end position="339"/>
    </location>
</feature>
<dbReference type="Proteomes" id="UP000531216">
    <property type="component" value="Unassembled WGS sequence"/>
</dbReference>
<protein>
    <submittedName>
        <fullName evidence="7">Multidrug efflux system membrane fusion protein</fullName>
    </submittedName>
</protein>
<name>A0A7W6FWE9_9HYPH</name>
<dbReference type="EMBL" id="JACIDO010000026">
    <property type="protein sequence ID" value="MBB3938294.1"/>
    <property type="molecule type" value="Genomic_DNA"/>
</dbReference>
<comment type="subcellular location">
    <subcellularLocation>
        <location evidence="1">Cell membrane</location>
    </subcellularLocation>
</comment>
<sequence length="339" mass="34569">MPILRDTIGTVEPVNSTVMSSEVTGTVATIAVPDGAVVRQGDLLVSLDDRAARAQIAKDQAAIARDQATLDQTQRDLQRAEALLKSGAVDAQQADTARSAAQSAAAVLEIDKATLAADQVALDKLKIIAPFDGRLGAFQVSPGALVTPGAAIVTLTQVSPVRAAFTLAEGDLPLLQDSLAKGTLTVMLRPAGDTNHALSGKVDFIDNAVDPASGSISLRATVDNPDGRLVAKQAFSAVVQAGERSGLVVVPTVAVQPRQDGNVVYLVNPDDTVSIRKVDVALRVGDRTGLTVGISAGDTVVVEGQGALTDGAKVKPNTAAAPGGDQTTPTPPADATAAR</sequence>
<dbReference type="Gene3D" id="1.10.287.470">
    <property type="entry name" value="Helix hairpin bin"/>
    <property type="match status" value="1"/>
</dbReference>
<organism evidence="7 8">
    <name type="scientific">Aureimonas phyllosphaerae</name>
    <dbReference type="NCBI Taxonomy" id="1166078"/>
    <lineage>
        <taxon>Bacteria</taxon>
        <taxon>Pseudomonadati</taxon>
        <taxon>Pseudomonadota</taxon>
        <taxon>Alphaproteobacteria</taxon>
        <taxon>Hyphomicrobiales</taxon>
        <taxon>Aurantimonadaceae</taxon>
        <taxon>Aureimonas</taxon>
    </lineage>
</organism>
<evidence type="ECO:0000259" key="4">
    <source>
        <dbReference type="Pfam" id="PF25885"/>
    </source>
</evidence>
<dbReference type="GO" id="GO:1990281">
    <property type="term" value="C:efflux pump complex"/>
    <property type="evidence" value="ECO:0007669"/>
    <property type="project" value="TreeGrafter"/>
</dbReference>
<evidence type="ECO:0000313" key="8">
    <source>
        <dbReference type="Proteomes" id="UP000531216"/>
    </source>
</evidence>
<dbReference type="Pfam" id="PF25967">
    <property type="entry name" value="RND-MFP_C"/>
    <property type="match status" value="1"/>
</dbReference>
<dbReference type="Pfam" id="PF25944">
    <property type="entry name" value="Beta-barrel_RND"/>
    <property type="match status" value="1"/>
</dbReference>
<dbReference type="SUPFAM" id="SSF111369">
    <property type="entry name" value="HlyD-like secretion proteins"/>
    <property type="match status" value="1"/>
</dbReference>
<dbReference type="Gene3D" id="2.40.50.100">
    <property type="match status" value="1"/>
</dbReference>
<comment type="similarity">
    <text evidence="2">Belongs to the membrane fusion protein (MFP) (TC 8.A.1) family.</text>
</comment>
<dbReference type="NCBIfam" id="TIGR01730">
    <property type="entry name" value="RND_mfp"/>
    <property type="match status" value="1"/>
</dbReference>
<accession>A0A7W6FWE9</accession>
<evidence type="ECO:0000313" key="7">
    <source>
        <dbReference type="EMBL" id="MBB3938294.1"/>
    </source>
</evidence>
<reference evidence="7 8" key="1">
    <citation type="submission" date="2020-08" db="EMBL/GenBank/DDBJ databases">
        <title>Genomic Encyclopedia of Type Strains, Phase IV (KMG-IV): sequencing the most valuable type-strain genomes for metagenomic binning, comparative biology and taxonomic classification.</title>
        <authorList>
            <person name="Goeker M."/>
        </authorList>
    </citation>
    <scope>NUCLEOTIDE SEQUENCE [LARGE SCALE GENOMIC DNA]</scope>
    <source>
        <strain evidence="7 8">DSM 25024</strain>
    </source>
</reference>
<feature type="domain" description="Multidrug resistance protein MdtA-like beta-barrel" evidence="5">
    <location>
        <begin position="160"/>
        <end position="242"/>
    </location>
</feature>
<evidence type="ECO:0000259" key="5">
    <source>
        <dbReference type="Pfam" id="PF25944"/>
    </source>
</evidence>
<dbReference type="Pfam" id="PF25885">
    <property type="entry name" value="HH_EMRA"/>
    <property type="match status" value="1"/>
</dbReference>
<dbReference type="Gene3D" id="2.40.420.20">
    <property type="match status" value="1"/>
</dbReference>